<dbReference type="PROSITE" id="PS51257">
    <property type="entry name" value="PROKAR_LIPOPROTEIN"/>
    <property type="match status" value="1"/>
</dbReference>
<organism evidence="3 4">
    <name type="scientific">Pedobacter rhizosphaerae</name>
    <dbReference type="NCBI Taxonomy" id="390241"/>
    <lineage>
        <taxon>Bacteria</taxon>
        <taxon>Pseudomonadati</taxon>
        <taxon>Bacteroidota</taxon>
        <taxon>Sphingobacteriia</taxon>
        <taxon>Sphingobacteriales</taxon>
        <taxon>Sphingobacteriaceae</taxon>
        <taxon>Pedobacter</taxon>
    </lineage>
</organism>
<proteinExistence type="predicted"/>
<dbReference type="InterPro" id="IPR029045">
    <property type="entry name" value="ClpP/crotonase-like_dom_sf"/>
</dbReference>
<evidence type="ECO:0000313" key="3">
    <source>
        <dbReference type="EMBL" id="SER87382.1"/>
    </source>
</evidence>
<gene>
    <name evidence="3" type="ORF">SAMN04488023_11933</name>
</gene>
<name>A0A1H9SQT5_9SPHI</name>
<dbReference type="Gene3D" id="2.30.42.10">
    <property type="match status" value="1"/>
</dbReference>
<feature type="domain" description="Tail specific protease" evidence="2">
    <location>
        <begin position="240"/>
        <end position="407"/>
    </location>
</feature>
<sequence length="515" mass="57080">MMRKVFVQRYLLYLFIAGFTLLSACKKDKSEQANNDPGVPETNNLQTPTSDRNLLTKDSIFLYAKQIYLWNPSLPSYDNFNPRKYTSNQSLLYALTQIPINQQTGKPYEYVANSSTSKYSFIDDGSVAGQLGGTGADFGFSLAFDGANLLKVRYVYPTSPADVKGLKRGYLVTKVNGVGVLRSSQSDIANLNNALFGDHPSITLSVTKPDQTTADIVVNRATYSINPILFTKIYTIGAKKVGYIVFNSFTTNSGAGLEDAFKQFATGGVTELVVDLRYNGGGSVATSELFTNLIAPPSQNQKVMYTTYWTQKMQDGQATILQNQKFYAKGTDGITRLYSFFDYPYKPTMAAGNQEVFAKKGTLNGVTRVYFLVTGGTASASELLINNLKPVVDVKLIGRTTYGKPVGFFSVKIDKYDLYVPQFQTKNQLNQGDYFDGMTVDRTVDDDLSKEFGDTEEGMLKQALYYSENGKFSALVNENRLSSTSGITRADIDSKNQQLDHDFKGMVETRKLKLK</sequence>
<feature type="compositionally biased region" description="Polar residues" evidence="1">
    <location>
        <begin position="41"/>
        <end position="50"/>
    </location>
</feature>
<dbReference type="GO" id="GO:0004175">
    <property type="term" value="F:endopeptidase activity"/>
    <property type="evidence" value="ECO:0007669"/>
    <property type="project" value="TreeGrafter"/>
</dbReference>
<keyword evidence="4" id="KW-1185">Reference proteome</keyword>
<dbReference type="GO" id="GO:0008236">
    <property type="term" value="F:serine-type peptidase activity"/>
    <property type="evidence" value="ECO:0007669"/>
    <property type="project" value="InterPro"/>
</dbReference>
<dbReference type="Gene3D" id="3.90.226.10">
    <property type="entry name" value="2-enoyl-CoA Hydratase, Chain A, domain 1"/>
    <property type="match status" value="1"/>
</dbReference>
<dbReference type="PANTHER" id="PTHR32060:SF30">
    <property type="entry name" value="CARBOXY-TERMINAL PROCESSING PROTEASE CTPA"/>
    <property type="match status" value="1"/>
</dbReference>
<dbReference type="GO" id="GO:0007165">
    <property type="term" value="P:signal transduction"/>
    <property type="evidence" value="ECO:0007669"/>
    <property type="project" value="TreeGrafter"/>
</dbReference>
<dbReference type="SUPFAM" id="SSF50156">
    <property type="entry name" value="PDZ domain-like"/>
    <property type="match status" value="1"/>
</dbReference>
<reference evidence="3 4" key="1">
    <citation type="submission" date="2016-10" db="EMBL/GenBank/DDBJ databases">
        <authorList>
            <person name="de Groot N.N."/>
        </authorList>
    </citation>
    <scope>NUCLEOTIDE SEQUENCE [LARGE SCALE GENOMIC DNA]</scope>
    <source>
        <strain evidence="3 4">DSM 18610</strain>
    </source>
</reference>
<dbReference type="SUPFAM" id="SSF52096">
    <property type="entry name" value="ClpP/crotonase"/>
    <property type="match status" value="1"/>
</dbReference>
<dbReference type="GO" id="GO:0006508">
    <property type="term" value="P:proteolysis"/>
    <property type="evidence" value="ECO:0007669"/>
    <property type="project" value="InterPro"/>
</dbReference>
<evidence type="ECO:0000259" key="2">
    <source>
        <dbReference type="Pfam" id="PF03572"/>
    </source>
</evidence>
<evidence type="ECO:0000313" key="4">
    <source>
        <dbReference type="Proteomes" id="UP000199572"/>
    </source>
</evidence>
<dbReference type="AlphaFoldDB" id="A0A1H9SQT5"/>
<dbReference type="STRING" id="390241.SAMN04488023_11933"/>
<dbReference type="Proteomes" id="UP000199572">
    <property type="component" value="Unassembled WGS sequence"/>
</dbReference>
<dbReference type="InterPro" id="IPR005151">
    <property type="entry name" value="Tail-specific_protease"/>
</dbReference>
<dbReference type="InterPro" id="IPR036034">
    <property type="entry name" value="PDZ_sf"/>
</dbReference>
<feature type="region of interest" description="Disordered" evidence="1">
    <location>
        <begin position="30"/>
        <end position="50"/>
    </location>
</feature>
<dbReference type="GO" id="GO:0030288">
    <property type="term" value="C:outer membrane-bounded periplasmic space"/>
    <property type="evidence" value="ECO:0007669"/>
    <property type="project" value="TreeGrafter"/>
</dbReference>
<accession>A0A1H9SQT5</accession>
<dbReference type="EMBL" id="FOGG01000019">
    <property type="protein sequence ID" value="SER87382.1"/>
    <property type="molecule type" value="Genomic_DNA"/>
</dbReference>
<protein>
    <submittedName>
        <fullName evidence="3">Peptidase family S41</fullName>
    </submittedName>
</protein>
<dbReference type="CDD" id="cd07561">
    <property type="entry name" value="Peptidase_S41_CPP_like"/>
    <property type="match status" value="1"/>
</dbReference>
<dbReference type="Gene3D" id="3.30.750.170">
    <property type="match status" value="1"/>
</dbReference>
<dbReference type="Pfam" id="PF03572">
    <property type="entry name" value="Peptidase_S41"/>
    <property type="match status" value="1"/>
</dbReference>
<evidence type="ECO:0000256" key="1">
    <source>
        <dbReference type="SAM" id="MobiDB-lite"/>
    </source>
</evidence>
<dbReference type="PANTHER" id="PTHR32060">
    <property type="entry name" value="TAIL-SPECIFIC PROTEASE"/>
    <property type="match status" value="1"/>
</dbReference>
<dbReference type="RefSeq" id="WP_090885803.1">
    <property type="nucleotide sequence ID" value="NZ_FOGG01000019.1"/>
</dbReference>
<dbReference type="OrthoDB" id="7168509at2"/>